<organism evidence="2 3">
    <name type="scientific">Microscilla marina ATCC 23134</name>
    <dbReference type="NCBI Taxonomy" id="313606"/>
    <lineage>
        <taxon>Bacteria</taxon>
        <taxon>Pseudomonadati</taxon>
        <taxon>Bacteroidota</taxon>
        <taxon>Cytophagia</taxon>
        <taxon>Cytophagales</taxon>
        <taxon>Microscillaceae</taxon>
        <taxon>Microscilla</taxon>
    </lineage>
</organism>
<reference evidence="2 3" key="1">
    <citation type="submission" date="2007-01" db="EMBL/GenBank/DDBJ databases">
        <authorList>
            <person name="Haygood M."/>
            <person name="Podell S."/>
            <person name="Anderson C."/>
            <person name="Hopkinson B."/>
            <person name="Roe K."/>
            <person name="Barbeau K."/>
            <person name="Gaasterland T."/>
            <person name="Ferriera S."/>
            <person name="Johnson J."/>
            <person name="Kravitz S."/>
            <person name="Beeson K."/>
            <person name="Sutton G."/>
            <person name="Rogers Y.-H."/>
            <person name="Friedman R."/>
            <person name="Frazier M."/>
            <person name="Venter J.C."/>
        </authorList>
    </citation>
    <scope>NUCLEOTIDE SEQUENCE [LARGE SCALE GENOMIC DNA]</scope>
    <source>
        <strain evidence="2 3">ATCC 23134</strain>
    </source>
</reference>
<keyword evidence="1" id="KW-0472">Membrane</keyword>
<dbReference type="EMBL" id="AAWS01000044">
    <property type="protein sequence ID" value="EAY25757.1"/>
    <property type="molecule type" value="Genomic_DNA"/>
</dbReference>
<name>A1ZVA1_MICM2</name>
<keyword evidence="1" id="KW-0812">Transmembrane</keyword>
<evidence type="ECO:0000313" key="3">
    <source>
        <dbReference type="Proteomes" id="UP000004095"/>
    </source>
</evidence>
<feature type="transmembrane region" description="Helical" evidence="1">
    <location>
        <begin position="64"/>
        <end position="83"/>
    </location>
</feature>
<proteinExistence type="predicted"/>
<keyword evidence="1" id="KW-1133">Transmembrane helix</keyword>
<feature type="non-terminal residue" evidence="2">
    <location>
        <position position="117"/>
    </location>
</feature>
<evidence type="ECO:0000313" key="2">
    <source>
        <dbReference type="EMBL" id="EAY25757.1"/>
    </source>
</evidence>
<sequence>MSSQVIIAQAKKDTTVLSSKEKAEWNIRIKTLEGQKENNETTIKLGLQRHKNDINQKLLYFETWLKYGSIGLLGLLAFLVYYIRKFAKTQAEEEVKKQIAKVVQSSKDKITVLLQSQ</sequence>
<evidence type="ECO:0000256" key="1">
    <source>
        <dbReference type="SAM" id="Phobius"/>
    </source>
</evidence>
<comment type="caution">
    <text evidence="2">The sequence shown here is derived from an EMBL/GenBank/DDBJ whole genome shotgun (WGS) entry which is preliminary data.</text>
</comment>
<dbReference type="Proteomes" id="UP000004095">
    <property type="component" value="Unassembled WGS sequence"/>
</dbReference>
<protein>
    <submittedName>
        <fullName evidence="2">Uncharacterized protein</fullName>
    </submittedName>
</protein>
<gene>
    <name evidence="2" type="ORF">M23134_04931</name>
</gene>
<accession>A1ZVA1</accession>
<dbReference type="AlphaFoldDB" id="A1ZVA1"/>
<keyword evidence="3" id="KW-1185">Reference proteome</keyword>